<gene>
    <name evidence="2" type="ORF">H8A87_17800</name>
</gene>
<dbReference type="Pfam" id="PF01022">
    <property type="entry name" value="HTH_5"/>
    <property type="match status" value="1"/>
</dbReference>
<dbReference type="SMART" id="SM00418">
    <property type="entry name" value="HTH_ARSR"/>
    <property type="match status" value="1"/>
</dbReference>
<dbReference type="Proteomes" id="UP000696184">
    <property type="component" value="Unassembled WGS sequence"/>
</dbReference>
<dbReference type="PANTHER" id="PTHR39168:SF1">
    <property type="entry name" value="TRANSCRIPTIONAL REGULATORY PROTEIN"/>
    <property type="match status" value="1"/>
</dbReference>
<evidence type="ECO:0000313" key="2">
    <source>
        <dbReference type="EMBL" id="MBI6550489.1"/>
    </source>
</evidence>
<name>A0ABS0U9D5_9GAMM</name>
<evidence type="ECO:0000259" key="1">
    <source>
        <dbReference type="PROSITE" id="PS50987"/>
    </source>
</evidence>
<proteinExistence type="predicted"/>
<dbReference type="EMBL" id="JACOII010000065">
    <property type="protein sequence ID" value="MBI6550489.1"/>
    <property type="molecule type" value="Genomic_DNA"/>
</dbReference>
<accession>A0ABS0U9D5</accession>
<dbReference type="InterPro" id="IPR011991">
    <property type="entry name" value="ArsR-like_HTH"/>
</dbReference>
<dbReference type="InterPro" id="IPR052543">
    <property type="entry name" value="HTH_Metal-responsive_Reg"/>
</dbReference>
<dbReference type="SUPFAM" id="SSF46785">
    <property type="entry name" value="Winged helix' DNA-binding domain"/>
    <property type="match status" value="1"/>
</dbReference>
<dbReference type="Gene3D" id="1.10.10.10">
    <property type="entry name" value="Winged helix-like DNA-binding domain superfamily/Winged helix DNA-binding domain"/>
    <property type="match status" value="1"/>
</dbReference>
<dbReference type="RefSeq" id="WP_198691250.1">
    <property type="nucleotide sequence ID" value="NZ_CAWPUD010000066.1"/>
</dbReference>
<keyword evidence="3" id="KW-1185">Reference proteome</keyword>
<sequence>MNEFNLEERVAAIAAVLADRTRARMLFLMMDGRAYTATELSAASDVVPSTTSAHLNRLIEENLVSCIKQGRYRYFKIHNAELAQLLENMMHFANGSNKDIAKISTPKSLRFFRTCYDHMAGEVAVKIHDSLLVNHWMTDNYELTSTGKDFLLFLDICCDTESSSRRKFACSCLDWSERHFHLGGFLGASLLDTFLKKKWAFRQLDSRELVLTESGKRVLKLRFGVEIDGGINRHTI</sequence>
<feature type="domain" description="HTH arsR-type" evidence="1">
    <location>
        <begin position="1"/>
        <end position="97"/>
    </location>
</feature>
<reference evidence="2 3" key="1">
    <citation type="submission" date="2020-08" db="EMBL/GenBank/DDBJ databases">
        <title>Description of Xenorhabdus lircayensis sp. nov., the symbiotic bacterium associated with the entomopathogenic nematode Steirnernema unicornum.</title>
        <authorList>
            <person name="Castaneda-Alvarez C."/>
            <person name="Prodan S."/>
            <person name="Zamorano A."/>
            <person name="San-Blas E."/>
            <person name="Aballay E."/>
        </authorList>
    </citation>
    <scope>NUCLEOTIDE SEQUENCE [LARGE SCALE GENOMIC DNA]</scope>
    <source>
        <strain evidence="2 3">VLS</strain>
    </source>
</reference>
<dbReference type="InterPro" id="IPR036390">
    <property type="entry name" value="WH_DNA-bd_sf"/>
</dbReference>
<dbReference type="InterPro" id="IPR036388">
    <property type="entry name" value="WH-like_DNA-bd_sf"/>
</dbReference>
<dbReference type="CDD" id="cd00090">
    <property type="entry name" value="HTH_ARSR"/>
    <property type="match status" value="1"/>
</dbReference>
<dbReference type="PANTHER" id="PTHR39168">
    <property type="entry name" value="TRANSCRIPTIONAL REGULATOR-RELATED"/>
    <property type="match status" value="1"/>
</dbReference>
<evidence type="ECO:0000313" key="3">
    <source>
        <dbReference type="Proteomes" id="UP000696184"/>
    </source>
</evidence>
<dbReference type="InterPro" id="IPR001845">
    <property type="entry name" value="HTH_ArsR_DNA-bd_dom"/>
</dbReference>
<organism evidence="2 3">
    <name type="scientific">Xenorhabdus lircayensis</name>
    <dbReference type="NCBI Taxonomy" id="2763499"/>
    <lineage>
        <taxon>Bacteria</taxon>
        <taxon>Pseudomonadati</taxon>
        <taxon>Pseudomonadota</taxon>
        <taxon>Gammaproteobacteria</taxon>
        <taxon>Enterobacterales</taxon>
        <taxon>Morganellaceae</taxon>
        <taxon>Xenorhabdus</taxon>
    </lineage>
</organism>
<protein>
    <submittedName>
        <fullName evidence="2">Winged helix-turn-helix transcriptional regulator</fullName>
    </submittedName>
</protein>
<comment type="caution">
    <text evidence="2">The sequence shown here is derived from an EMBL/GenBank/DDBJ whole genome shotgun (WGS) entry which is preliminary data.</text>
</comment>
<dbReference type="PROSITE" id="PS50987">
    <property type="entry name" value="HTH_ARSR_2"/>
    <property type="match status" value="1"/>
</dbReference>